<sequence>MPPRPPDYLQLMKNWAPDTWARSASHTAMEEVLRSQAGWSEARISALRGRRMSTKAYKMKLGAAIARERRRWERMGRQPAPAQPAPAQPVAAQPPAVPAAAAQGDEDEEKDEPMDDEQDSDLQSNNAEVEDDSSEATGAKQDGGGELGNDEPTIAGSKAGTAGLDQTNTQVNDMPTSGNQAGTSGAKTAGKRVELSSEEYLRIGIAHTSGRSMRPAINRPGSEPPTISQARKSLKELKYIAKLKRQRRRANLSTTSSRPNGSLVDDWSDSNLEVWPAEEDRVLDDSGEPMFGEEAQRAVARILWSREAVRNWGREVTGAAWNHYDKKRRVLEEGVKGAIEGEVEDADGEAKRLVEKYFGLEKLGWGG</sequence>
<reference evidence="2" key="1">
    <citation type="journal article" date="2020" name="Stud. Mycol.">
        <title>101 Dothideomycetes genomes: a test case for predicting lifestyles and emergence of pathogens.</title>
        <authorList>
            <person name="Haridas S."/>
            <person name="Albert R."/>
            <person name="Binder M."/>
            <person name="Bloem J."/>
            <person name="Labutti K."/>
            <person name="Salamov A."/>
            <person name="Andreopoulos B."/>
            <person name="Baker S."/>
            <person name="Barry K."/>
            <person name="Bills G."/>
            <person name="Bluhm B."/>
            <person name="Cannon C."/>
            <person name="Castanera R."/>
            <person name="Culley D."/>
            <person name="Daum C."/>
            <person name="Ezra D."/>
            <person name="Gonzalez J."/>
            <person name="Henrissat B."/>
            <person name="Kuo A."/>
            <person name="Liang C."/>
            <person name="Lipzen A."/>
            <person name="Lutzoni F."/>
            <person name="Magnuson J."/>
            <person name="Mondo S."/>
            <person name="Nolan M."/>
            <person name="Ohm R."/>
            <person name="Pangilinan J."/>
            <person name="Park H.-J."/>
            <person name="Ramirez L."/>
            <person name="Alfaro M."/>
            <person name="Sun H."/>
            <person name="Tritt A."/>
            <person name="Yoshinaga Y."/>
            <person name="Zwiers L.-H."/>
            <person name="Turgeon B."/>
            <person name="Goodwin S."/>
            <person name="Spatafora J."/>
            <person name="Crous P."/>
            <person name="Grigoriev I."/>
        </authorList>
    </citation>
    <scope>NUCLEOTIDE SEQUENCE</scope>
    <source>
        <strain evidence="2">CBS 122368</strain>
    </source>
</reference>
<name>A0A6A6IER8_9PLEO</name>
<keyword evidence="3" id="KW-1185">Reference proteome</keyword>
<evidence type="ECO:0000313" key="2">
    <source>
        <dbReference type="EMBL" id="KAF2248896.1"/>
    </source>
</evidence>
<organism evidence="2 3">
    <name type="scientific">Trematosphaeria pertusa</name>
    <dbReference type="NCBI Taxonomy" id="390896"/>
    <lineage>
        <taxon>Eukaryota</taxon>
        <taxon>Fungi</taxon>
        <taxon>Dikarya</taxon>
        <taxon>Ascomycota</taxon>
        <taxon>Pezizomycotina</taxon>
        <taxon>Dothideomycetes</taxon>
        <taxon>Pleosporomycetidae</taxon>
        <taxon>Pleosporales</taxon>
        <taxon>Massarineae</taxon>
        <taxon>Trematosphaeriaceae</taxon>
        <taxon>Trematosphaeria</taxon>
    </lineage>
</organism>
<feature type="compositionally biased region" description="Basic and acidic residues" evidence="1">
    <location>
        <begin position="66"/>
        <end position="76"/>
    </location>
</feature>
<evidence type="ECO:0000313" key="3">
    <source>
        <dbReference type="Proteomes" id="UP000800094"/>
    </source>
</evidence>
<dbReference type="Proteomes" id="UP000800094">
    <property type="component" value="Unassembled WGS sequence"/>
</dbReference>
<feature type="compositionally biased region" description="Acidic residues" evidence="1">
    <location>
        <begin position="104"/>
        <end position="120"/>
    </location>
</feature>
<dbReference type="EMBL" id="ML987195">
    <property type="protein sequence ID" value="KAF2248896.1"/>
    <property type="molecule type" value="Genomic_DNA"/>
</dbReference>
<dbReference type="GeneID" id="54586621"/>
<protein>
    <submittedName>
        <fullName evidence="2">Uncharacterized protein</fullName>
    </submittedName>
</protein>
<feature type="compositionally biased region" description="Low complexity" evidence="1">
    <location>
        <begin position="88"/>
        <end position="103"/>
    </location>
</feature>
<feature type="region of interest" description="Disordered" evidence="1">
    <location>
        <begin position="63"/>
        <end position="193"/>
    </location>
</feature>
<gene>
    <name evidence="2" type="ORF">BU26DRAFT_564588</name>
</gene>
<dbReference type="AlphaFoldDB" id="A0A6A6IER8"/>
<feature type="compositionally biased region" description="Polar residues" evidence="1">
    <location>
        <begin position="164"/>
        <end position="186"/>
    </location>
</feature>
<evidence type="ECO:0000256" key="1">
    <source>
        <dbReference type="SAM" id="MobiDB-lite"/>
    </source>
</evidence>
<proteinExistence type="predicted"/>
<dbReference type="RefSeq" id="XP_033683900.1">
    <property type="nucleotide sequence ID" value="XM_033833291.1"/>
</dbReference>
<accession>A0A6A6IER8</accession>